<name>A0A382R5D5_9ZZZZ</name>
<feature type="transmembrane region" description="Helical" evidence="9">
    <location>
        <begin position="6"/>
        <end position="21"/>
    </location>
</feature>
<evidence type="ECO:0000256" key="7">
    <source>
        <dbReference type="ARBA" id="ARBA00023010"/>
    </source>
</evidence>
<keyword evidence="2" id="KW-0813">Transport</keyword>
<sequence>MVVGPWQIIIIILAIIILFGGKKIPEIARGLGLGLKEFKKATREIKDEVQNAAEDVEENNTTSD</sequence>
<proteinExistence type="inferred from homology"/>
<evidence type="ECO:0000256" key="1">
    <source>
        <dbReference type="ARBA" id="ARBA00004162"/>
    </source>
</evidence>
<dbReference type="NCBIfam" id="TIGR01411">
    <property type="entry name" value="tatAE"/>
    <property type="match status" value="1"/>
</dbReference>
<dbReference type="Gene3D" id="1.20.5.3310">
    <property type="match status" value="1"/>
</dbReference>
<evidence type="ECO:0008006" key="11">
    <source>
        <dbReference type="Google" id="ProtNLM"/>
    </source>
</evidence>
<dbReference type="GO" id="GO:0043953">
    <property type="term" value="P:protein transport by the Tat complex"/>
    <property type="evidence" value="ECO:0007669"/>
    <property type="project" value="InterPro"/>
</dbReference>
<dbReference type="EMBL" id="UINC01118929">
    <property type="protein sequence ID" value="SVC92397.1"/>
    <property type="molecule type" value="Genomic_DNA"/>
</dbReference>
<evidence type="ECO:0000313" key="10">
    <source>
        <dbReference type="EMBL" id="SVC92397.1"/>
    </source>
</evidence>
<keyword evidence="8 9" id="KW-0472">Membrane</keyword>
<dbReference type="GO" id="GO:0005886">
    <property type="term" value="C:plasma membrane"/>
    <property type="evidence" value="ECO:0007669"/>
    <property type="project" value="UniProtKB-SubCell"/>
</dbReference>
<organism evidence="10">
    <name type="scientific">marine metagenome</name>
    <dbReference type="NCBI Taxonomy" id="408172"/>
    <lineage>
        <taxon>unclassified sequences</taxon>
        <taxon>metagenomes</taxon>
        <taxon>ecological metagenomes</taxon>
    </lineage>
</organism>
<dbReference type="Pfam" id="PF02416">
    <property type="entry name" value="TatA_B_E"/>
    <property type="match status" value="1"/>
</dbReference>
<dbReference type="PANTHER" id="PTHR42982">
    <property type="entry name" value="SEC-INDEPENDENT PROTEIN TRANSLOCASE PROTEIN TATA"/>
    <property type="match status" value="1"/>
</dbReference>
<reference evidence="10" key="1">
    <citation type="submission" date="2018-05" db="EMBL/GenBank/DDBJ databases">
        <authorList>
            <person name="Lanie J.A."/>
            <person name="Ng W.-L."/>
            <person name="Kazmierczak K.M."/>
            <person name="Andrzejewski T.M."/>
            <person name="Davidsen T.M."/>
            <person name="Wayne K.J."/>
            <person name="Tettelin H."/>
            <person name="Glass J.I."/>
            <person name="Rusch D."/>
            <person name="Podicherti R."/>
            <person name="Tsui H.-C.T."/>
            <person name="Winkler M.E."/>
        </authorList>
    </citation>
    <scope>NUCLEOTIDE SEQUENCE</scope>
</reference>
<evidence type="ECO:0000256" key="2">
    <source>
        <dbReference type="ARBA" id="ARBA00022448"/>
    </source>
</evidence>
<evidence type="ECO:0000256" key="4">
    <source>
        <dbReference type="ARBA" id="ARBA00022692"/>
    </source>
</evidence>
<keyword evidence="6 9" id="KW-1133">Transmembrane helix</keyword>
<dbReference type="PANTHER" id="PTHR42982:SF1">
    <property type="entry name" value="SEC-INDEPENDENT PROTEIN TRANSLOCASE PROTEIN TATA"/>
    <property type="match status" value="1"/>
</dbReference>
<evidence type="ECO:0000256" key="5">
    <source>
        <dbReference type="ARBA" id="ARBA00022927"/>
    </source>
</evidence>
<keyword evidence="3" id="KW-1003">Cell membrane</keyword>
<evidence type="ECO:0000256" key="6">
    <source>
        <dbReference type="ARBA" id="ARBA00022989"/>
    </source>
</evidence>
<dbReference type="AlphaFoldDB" id="A0A382R5D5"/>
<gene>
    <name evidence="10" type="ORF">METZ01_LOCUS345251</name>
</gene>
<evidence type="ECO:0000256" key="8">
    <source>
        <dbReference type="ARBA" id="ARBA00023136"/>
    </source>
</evidence>
<accession>A0A382R5D5</accession>
<dbReference type="InterPro" id="IPR006312">
    <property type="entry name" value="TatA/E"/>
</dbReference>
<dbReference type="InterPro" id="IPR003369">
    <property type="entry name" value="TatA/B/E"/>
</dbReference>
<evidence type="ECO:0000256" key="3">
    <source>
        <dbReference type="ARBA" id="ARBA00022475"/>
    </source>
</evidence>
<dbReference type="HAMAP" id="MF_00236">
    <property type="entry name" value="TatA_E"/>
    <property type="match status" value="1"/>
</dbReference>
<evidence type="ECO:0000256" key="9">
    <source>
        <dbReference type="SAM" id="Phobius"/>
    </source>
</evidence>
<comment type="subcellular location">
    <subcellularLocation>
        <location evidence="1">Cell membrane</location>
        <topology evidence="1">Single-pass membrane protein</topology>
    </subcellularLocation>
</comment>
<keyword evidence="5" id="KW-0653">Protein transport</keyword>
<keyword evidence="4 9" id="KW-0812">Transmembrane</keyword>
<protein>
    <recommendedName>
        <fullName evidence="11">Sec-independent protein translocase protein TatA</fullName>
    </recommendedName>
</protein>
<keyword evidence="7" id="KW-0811">Translocation</keyword>